<feature type="compositionally biased region" description="Low complexity" evidence="1">
    <location>
        <begin position="118"/>
        <end position="128"/>
    </location>
</feature>
<evidence type="ECO:0000313" key="2">
    <source>
        <dbReference type="EMBL" id="KAK5931856.1"/>
    </source>
</evidence>
<dbReference type="AlphaFoldDB" id="A0AAN8DYV6"/>
<protein>
    <submittedName>
        <fullName evidence="2">Uncharacterized protein</fullName>
    </submittedName>
</protein>
<feature type="compositionally biased region" description="Low complexity" evidence="1">
    <location>
        <begin position="37"/>
        <end position="54"/>
    </location>
</feature>
<comment type="caution">
    <text evidence="2">The sequence shown here is derived from an EMBL/GenBank/DDBJ whole genome shotgun (WGS) entry which is preliminary data.</text>
</comment>
<reference evidence="2 3" key="1">
    <citation type="journal article" date="2023" name="Mol. Biol. Evol.">
        <title>Genomics of Secondarily Temperate Adaptation in the Only Non-Antarctic Icefish.</title>
        <authorList>
            <person name="Rivera-Colon A.G."/>
            <person name="Rayamajhi N."/>
            <person name="Minhas B.F."/>
            <person name="Madrigal G."/>
            <person name="Bilyk K.T."/>
            <person name="Yoon V."/>
            <person name="Hune M."/>
            <person name="Gregory S."/>
            <person name="Cheng C.H.C."/>
            <person name="Catchen J.M."/>
        </authorList>
    </citation>
    <scope>NUCLEOTIDE SEQUENCE [LARGE SCALE GENOMIC DNA]</scope>
    <source>
        <tissue evidence="2">White muscle</tissue>
    </source>
</reference>
<evidence type="ECO:0000313" key="3">
    <source>
        <dbReference type="Proteomes" id="UP001331515"/>
    </source>
</evidence>
<feature type="region of interest" description="Disordered" evidence="1">
    <location>
        <begin position="1"/>
        <end position="140"/>
    </location>
</feature>
<dbReference type="Proteomes" id="UP001331515">
    <property type="component" value="Unassembled WGS sequence"/>
</dbReference>
<gene>
    <name evidence="2" type="ORF">CgunFtcFv8_003617</name>
</gene>
<dbReference type="EMBL" id="JAURVH010001515">
    <property type="protein sequence ID" value="KAK5931856.1"/>
    <property type="molecule type" value="Genomic_DNA"/>
</dbReference>
<keyword evidence="3" id="KW-1185">Reference proteome</keyword>
<feature type="region of interest" description="Disordered" evidence="1">
    <location>
        <begin position="186"/>
        <end position="248"/>
    </location>
</feature>
<accession>A0AAN8DYV6</accession>
<feature type="compositionally biased region" description="Polar residues" evidence="1">
    <location>
        <begin position="237"/>
        <end position="248"/>
    </location>
</feature>
<evidence type="ECO:0000256" key="1">
    <source>
        <dbReference type="SAM" id="MobiDB-lite"/>
    </source>
</evidence>
<name>A0AAN8DYV6_CHAGU</name>
<organism evidence="2 3">
    <name type="scientific">Champsocephalus gunnari</name>
    <name type="common">Mackerel icefish</name>
    <dbReference type="NCBI Taxonomy" id="52237"/>
    <lineage>
        <taxon>Eukaryota</taxon>
        <taxon>Metazoa</taxon>
        <taxon>Chordata</taxon>
        <taxon>Craniata</taxon>
        <taxon>Vertebrata</taxon>
        <taxon>Euteleostomi</taxon>
        <taxon>Actinopterygii</taxon>
        <taxon>Neopterygii</taxon>
        <taxon>Teleostei</taxon>
        <taxon>Neoteleostei</taxon>
        <taxon>Acanthomorphata</taxon>
        <taxon>Eupercaria</taxon>
        <taxon>Perciformes</taxon>
        <taxon>Notothenioidei</taxon>
        <taxon>Channichthyidae</taxon>
        <taxon>Champsocephalus</taxon>
    </lineage>
</organism>
<proteinExistence type="predicted"/>
<sequence>MLSLQVKLPLRDDPATLSGSTNPHHHHRQHHPPPPSSSRSYDSPSSSSPASSNNDPPPLIPRSAASSGPLPLPLAHHFNSCSKMWPVGAPQPPPILRSSSCGGTAEATVHPPGALSGALAACRQQQEEAAQDSPGEDPSLRSFYGKIKAFEKMDHFARAQRILELQEAQSARMEMAQKHPDIYAVPLKAAKLEHSRPQPIGSSSRPGPQTPPSSREGRPFCPSEEDVEEATAPEYYTANSFQYQDTQL</sequence>